<keyword evidence="1" id="KW-0732">Signal</keyword>
<feature type="domain" description="DUF11" evidence="2">
    <location>
        <begin position="293"/>
        <end position="433"/>
    </location>
</feature>
<evidence type="ECO:0000259" key="3">
    <source>
        <dbReference type="Pfam" id="PF24514"/>
    </source>
</evidence>
<dbReference type="InterPro" id="IPR001434">
    <property type="entry name" value="OmcB-like_DUF11"/>
</dbReference>
<dbReference type="NCBIfam" id="TIGR01451">
    <property type="entry name" value="B_ant_repeat"/>
    <property type="match status" value="1"/>
</dbReference>
<evidence type="ECO:0000313" key="5">
    <source>
        <dbReference type="Proteomes" id="UP000515838"/>
    </source>
</evidence>
<dbReference type="AlphaFoldDB" id="A0A7G9TEA7"/>
<accession>A0A7G9TEA7</accession>
<feature type="signal peptide" evidence="1">
    <location>
        <begin position="1"/>
        <end position="25"/>
    </location>
</feature>
<proteinExistence type="predicted"/>
<dbReference type="SUPFAM" id="SSF49899">
    <property type="entry name" value="Concanavalin A-like lectins/glucanases"/>
    <property type="match status" value="1"/>
</dbReference>
<protein>
    <submittedName>
        <fullName evidence="4">DUF11 domain-containing protein</fullName>
    </submittedName>
</protein>
<dbReference type="Proteomes" id="UP000515838">
    <property type="component" value="Chromosome"/>
</dbReference>
<dbReference type="GeneID" id="81469926"/>
<dbReference type="EMBL" id="CP060731">
    <property type="protein sequence ID" value="QNN78432.1"/>
    <property type="molecule type" value="Genomic_DNA"/>
</dbReference>
<feature type="domain" description="SpaA-like prealbumin fold" evidence="3">
    <location>
        <begin position="441"/>
        <end position="546"/>
    </location>
</feature>
<feature type="domain" description="DUF11" evidence="2">
    <location>
        <begin position="551"/>
        <end position="653"/>
    </location>
</feature>
<dbReference type="InterPro" id="IPR055371">
    <property type="entry name" value="SpaA_PFL_dom_4"/>
</dbReference>
<evidence type="ECO:0000259" key="2">
    <source>
        <dbReference type="Pfam" id="PF01345"/>
    </source>
</evidence>
<evidence type="ECO:0000256" key="1">
    <source>
        <dbReference type="SAM" id="SignalP"/>
    </source>
</evidence>
<name>A0A7G9TEA7_PSEMX</name>
<dbReference type="Gene3D" id="2.60.40.10">
    <property type="entry name" value="Immunoglobulins"/>
    <property type="match status" value="1"/>
</dbReference>
<dbReference type="InterPro" id="IPR047589">
    <property type="entry name" value="DUF11_rpt"/>
</dbReference>
<feature type="chain" id="PRO_5028806851" evidence="1">
    <location>
        <begin position="26"/>
        <end position="655"/>
    </location>
</feature>
<gene>
    <name evidence="4" type="ORF">IAE60_03050</name>
</gene>
<organism evidence="4 5">
    <name type="scientific">Pseudoxanthomonas mexicana</name>
    <dbReference type="NCBI Taxonomy" id="128785"/>
    <lineage>
        <taxon>Bacteria</taxon>
        <taxon>Pseudomonadati</taxon>
        <taxon>Pseudomonadota</taxon>
        <taxon>Gammaproteobacteria</taxon>
        <taxon>Lysobacterales</taxon>
        <taxon>Lysobacteraceae</taxon>
        <taxon>Pseudoxanthomonas</taxon>
    </lineage>
</organism>
<sequence>MKRSKVICVSLLAALGAGLSFPASAQFKVNASFRNSTEPGWTFSGNDNVGNNDSGILTGGYGLIADGNNTNDAVGNGWLRLSTDLASQVGSARYTGGSFPSTQGVIVEFDYVIWSGTGADGISFYLYDANDTMAGAIPGAGLGYCNGAGGYLGIGLDEFGNFSGQLPGVFGGCSALSGSPGSAADRVVVRGPLSANNVYVGGAAAPGGIDVPFTAVRPAADRARVLLIPNGSGGYRVTVGLGQNGGAITNVLNNLNFPYTAPANLRMGFGGSTGGLNNIHEVRGVVTSTPANIVVTKTAASATNYLRGLPMTYTVTVTNADINPVDPGNQAPTIDGANAADIVDTLPAQIANATWTCTATAGSTCPAASGSGNLSFAGGYTMAPGGVLTFTITGTVATTSTCGATVSNTASADFSATDGFADIDPSNNSASATFTVQCPSLTVSKASVDGVGTFGFTGTNGIQSHSITTSTAGTAVAGATQTLTAAGVATTITEAVPPAPFELRSVVCTGLGTGGTATVDLATRSVTLDAQATSTAGPISCTFTNETRKTDLSVVKTASPTSAISGSIVDFSLTVTNNGPLDAPNVLLSDTPGAGLDCLSPSSTAACTASGGASCPSPTVAVSTLLGGGITIPTLPVGGQVVVTLRCTVTATGLP</sequence>
<dbReference type="InterPro" id="IPR013783">
    <property type="entry name" value="Ig-like_fold"/>
</dbReference>
<dbReference type="Pfam" id="PF01345">
    <property type="entry name" value="DUF11"/>
    <property type="match status" value="2"/>
</dbReference>
<evidence type="ECO:0000313" key="4">
    <source>
        <dbReference type="EMBL" id="QNN78432.1"/>
    </source>
</evidence>
<dbReference type="Gene3D" id="2.60.120.200">
    <property type="match status" value="1"/>
</dbReference>
<dbReference type="RefSeq" id="WP_187573819.1">
    <property type="nucleotide sequence ID" value="NZ_CP060731.1"/>
</dbReference>
<dbReference type="InterPro" id="IPR013320">
    <property type="entry name" value="ConA-like_dom_sf"/>
</dbReference>
<reference evidence="4 5" key="1">
    <citation type="submission" date="2020-08" db="EMBL/GenBank/DDBJ databases">
        <title>Streptomycin Non-resistant strain, P. mexicana.</title>
        <authorList>
            <person name="Ganesh-Kumar S."/>
            <person name="Zhe T."/>
            <person name="Yu Z."/>
            <person name="Min Y."/>
        </authorList>
    </citation>
    <scope>NUCLEOTIDE SEQUENCE [LARGE SCALE GENOMIC DNA]</scope>
    <source>
        <strain evidence="4 5">GTZY2</strain>
    </source>
</reference>
<dbReference type="Pfam" id="PF24514">
    <property type="entry name" value="SpaA_4"/>
    <property type="match status" value="1"/>
</dbReference>